<gene>
    <name evidence="2" type="ORF">GLV81_09505</name>
</gene>
<keyword evidence="2" id="KW-0540">Nuclease</keyword>
<accession>A0A6I6GMZ2</accession>
<feature type="domain" description="HNH endonuclease 5" evidence="1">
    <location>
        <begin position="3"/>
        <end position="52"/>
    </location>
</feature>
<dbReference type="InterPro" id="IPR029471">
    <property type="entry name" value="HNH_5"/>
</dbReference>
<proteinExistence type="predicted"/>
<reference evidence="2 3" key="1">
    <citation type="submission" date="2019-11" db="EMBL/GenBank/DDBJ databases">
        <authorList>
            <person name="Im W.T."/>
        </authorList>
    </citation>
    <scope>NUCLEOTIDE SEQUENCE [LARGE SCALE GENOMIC DNA]</scope>
    <source>
        <strain evidence="2 3">SB-02</strain>
    </source>
</reference>
<evidence type="ECO:0000313" key="2">
    <source>
        <dbReference type="EMBL" id="QGW28302.1"/>
    </source>
</evidence>
<dbReference type="RefSeq" id="WP_157478659.1">
    <property type="nucleotide sequence ID" value="NZ_CP046566.1"/>
</dbReference>
<keyword evidence="2" id="KW-0378">Hydrolase</keyword>
<dbReference type="Proteomes" id="UP000426027">
    <property type="component" value="Chromosome"/>
</dbReference>
<keyword evidence="3" id="KW-1185">Reference proteome</keyword>
<protein>
    <submittedName>
        <fullName evidence="2">HNH endonuclease</fullName>
    </submittedName>
</protein>
<keyword evidence="2" id="KW-0255">Endonuclease</keyword>
<sequence length="279" mass="32120">MRCIFCKNDSANSKSVEHIIPESLGNKNNILPKGVVCDNCNSYFGSKIEKAVLEMPYFKSLRGRIMIENKKGKIPSVSGFTKSKDIIEINFSPKGDNIIEVIYNDEKTLNTILNSNELFVPVIPEPPRNNINVSKFLGLIALEAFAQRVSSIENWQDDFIQNNSLDELRNFVRYGKGYAIWPYHIRRIDSENQIDYCKESNSYSEKLNEYDFLIPEISSMDNGIHQVDNLYFVLGIMGIEYSINLTNAGLDRYFSWLSENNNKSILQMEKYELHNNINI</sequence>
<dbReference type="Pfam" id="PF14279">
    <property type="entry name" value="HNH_5"/>
    <property type="match status" value="1"/>
</dbReference>
<evidence type="ECO:0000313" key="3">
    <source>
        <dbReference type="Proteomes" id="UP000426027"/>
    </source>
</evidence>
<dbReference type="AlphaFoldDB" id="A0A6I6GMZ2"/>
<dbReference type="GO" id="GO:0004519">
    <property type="term" value="F:endonuclease activity"/>
    <property type="evidence" value="ECO:0007669"/>
    <property type="project" value="UniProtKB-KW"/>
</dbReference>
<dbReference type="KEGG" id="fls:GLV81_09505"/>
<organism evidence="2 3">
    <name type="scientific">Phnomibacter ginsenosidimutans</name>
    <dbReference type="NCBI Taxonomy" id="2676868"/>
    <lineage>
        <taxon>Bacteria</taxon>
        <taxon>Pseudomonadati</taxon>
        <taxon>Bacteroidota</taxon>
        <taxon>Chitinophagia</taxon>
        <taxon>Chitinophagales</taxon>
        <taxon>Chitinophagaceae</taxon>
        <taxon>Phnomibacter</taxon>
    </lineage>
</organism>
<dbReference type="EMBL" id="CP046566">
    <property type="protein sequence ID" value="QGW28302.1"/>
    <property type="molecule type" value="Genomic_DNA"/>
</dbReference>
<name>A0A6I6GMZ2_9BACT</name>
<evidence type="ECO:0000259" key="1">
    <source>
        <dbReference type="Pfam" id="PF14279"/>
    </source>
</evidence>